<keyword evidence="3" id="KW-0560">Oxidoreductase</keyword>
<dbReference type="EMBL" id="WKPJ01000022">
    <property type="protein sequence ID" value="MSA90221.1"/>
    <property type="molecule type" value="Genomic_DNA"/>
</dbReference>
<dbReference type="PROSITE" id="PS51379">
    <property type="entry name" value="4FE4S_FER_2"/>
    <property type="match status" value="2"/>
</dbReference>
<dbReference type="PROSITE" id="PS00198">
    <property type="entry name" value="4FE4S_FER_1"/>
    <property type="match status" value="2"/>
</dbReference>
<dbReference type="RefSeq" id="WP_154239404.1">
    <property type="nucleotide sequence ID" value="NZ_CALJPI010000198.1"/>
</dbReference>
<evidence type="ECO:0000256" key="1">
    <source>
        <dbReference type="ARBA" id="ARBA00007118"/>
    </source>
</evidence>
<dbReference type="Proteomes" id="UP000433575">
    <property type="component" value="Unassembled WGS sequence"/>
</dbReference>
<dbReference type="OrthoDB" id="9795268at2"/>
<proteinExistence type="inferred from homology"/>
<dbReference type="Gene3D" id="3.30.70.20">
    <property type="match status" value="1"/>
</dbReference>
<evidence type="ECO:0000313" key="7">
    <source>
        <dbReference type="EMBL" id="MSA90221.1"/>
    </source>
</evidence>
<reference evidence="9 10" key="1">
    <citation type="journal article" date="2019" name="Nat. Med.">
        <title>A library of human gut bacterial isolates paired with longitudinal multiomics data enables mechanistic microbiome research.</title>
        <authorList>
            <person name="Poyet M."/>
            <person name="Groussin M."/>
            <person name="Gibbons S.M."/>
            <person name="Avila-Pacheco J."/>
            <person name="Jiang X."/>
            <person name="Kearney S.M."/>
            <person name="Perrotta A.R."/>
            <person name="Berdy B."/>
            <person name="Zhao S."/>
            <person name="Lieberman T.D."/>
            <person name="Swanson P.K."/>
            <person name="Smith M."/>
            <person name="Roesemann S."/>
            <person name="Alexander J.E."/>
            <person name="Rich S.A."/>
            <person name="Livny J."/>
            <person name="Vlamakis H."/>
            <person name="Clish C."/>
            <person name="Bullock K."/>
            <person name="Deik A."/>
            <person name="Scott J."/>
            <person name="Pierce K.A."/>
            <person name="Xavier R.J."/>
            <person name="Alm E.J."/>
        </authorList>
    </citation>
    <scope>NUCLEOTIDE SEQUENCE [LARGE SCALE GENOMIC DNA]</scope>
    <source>
        <strain evidence="7 9">BIOML-A4</strain>
        <strain evidence="8 10">BIOML-A5</strain>
    </source>
</reference>
<dbReference type="InterPro" id="IPR017896">
    <property type="entry name" value="4Fe4S_Fe-S-bd"/>
</dbReference>
<feature type="domain" description="4Fe-4S ferredoxin-type" evidence="6">
    <location>
        <begin position="34"/>
        <end position="62"/>
    </location>
</feature>
<name>A0A6N7S8K3_9FIRM</name>
<dbReference type="SUPFAM" id="SSF55469">
    <property type="entry name" value="FMN-dependent nitroreductase-like"/>
    <property type="match status" value="1"/>
</dbReference>
<dbReference type="Gene3D" id="3.40.109.10">
    <property type="entry name" value="NADH Oxidase"/>
    <property type="match status" value="1"/>
</dbReference>
<dbReference type="PANTHER" id="PTHR43673:SF10">
    <property type="entry name" value="NADH DEHYDROGENASE_NAD(P)H NITROREDUCTASE XCC3605-RELATED"/>
    <property type="match status" value="1"/>
</dbReference>
<dbReference type="EMBL" id="WKPI01000024">
    <property type="protein sequence ID" value="MSC33951.1"/>
    <property type="molecule type" value="Genomic_DNA"/>
</dbReference>
<dbReference type="InterPro" id="IPR000415">
    <property type="entry name" value="Nitroreductase-like"/>
</dbReference>
<dbReference type="AlphaFoldDB" id="A0A6N7S8K3"/>
<dbReference type="PANTHER" id="PTHR43673">
    <property type="entry name" value="NAD(P)H NITROREDUCTASE YDGI-RELATED"/>
    <property type="match status" value="1"/>
</dbReference>
<accession>A0A6N7S8K3</accession>
<evidence type="ECO:0000256" key="2">
    <source>
        <dbReference type="ARBA" id="ARBA00022723"/>
    </source>
</evidence>
<dbReference type="InterPro" id="IPR029479">
    <property type="entry name" value="Nitroreductase"/>
</dbReference>
<comment type="caution">
    <text evidence="7">The sequence shown here is derived from an EMBL/GenBank/DDBJ whole genome shotgun (WGS) entry which is preliminary data.</text>
</comment>
<gene>
    <name evidence="8" type="ORF">GKD88_12555</name>
    <name evidence="7" type="ORF">GKE08_12885</name>
</gene>
<evidence type="ECO:0000259" key="6">
    <source>
        <dbReference type="PROSITE" id="PS51379"/>
    </source>
</evidence>
<dbReference type="Pfam" id="PF13237">
    <property type="entry name" value="Fer4_10"/>
    <property type="match status" value="1"/>
</dbReference>
<evidence type="ECO:0000256" key="5">
    <source>
        <dbReference type="ARBA" id="ARBA00023014"/>
    </source>
</evidence>
<organism evidence="7 9">
    <name type="scientific">Holdemania massiliensis</name>
    <dbReference type="NCBI Taxonomy" id="1468449"/>
    <lineage>
        <taxon>Bacteria</taxon>
        <taxon>Bacillati</taxon>
        <taxon>Bacillota</taxon>
        <taxon>Erysipelotrichia</taxon>
        <taxon>Erysipelotrichales</taxon>
        <taxon>Erysipelotrichaceae</taxon>
        <taxon>Holdemania</taxon>
    </lineage>
</organism>
<keyword evidence="2" id="KW-0479">Metal-binding</keyword>
<keyword evidence="4" id="KW-0408">Iron</keyword>
<evidence type="ECO:0000256" key="4">
    <source>
        <dbReference type="ARBA" id="ARBA00023004"/>
    </source>
</evidence>
<keyword evidence="5" id="KW-0411">Iron-sulfur</keyword>
<feature type="domain" description="4Fe-4S ferredoxin-type" evidence="6">
    <location>
        <begin position="4"/>
        <end position="33"/>
    </location>
</feature>
<dbReference type="GO" id="GO:0051536">
    <property type="term" value="F:iron-sulfur cluster binding"/>
    <property type="evidence" value="ECO:0007669"/>
    <property type="project" value="UniProtKB-KW"/>
</dbReference>
<evidence type="ECO:0000256" key="3">
    <source>
        <dbReference type="ARBA" id="ARBA00023002"/>
    </source>
</evidence>
<keyword evidence="10" id="KW-1185">Reference proteome</keyword>
<evidence type="ECO:0000313" key="10">
    <source>
        <dbReference type="Proteomes" id="UP000480929"/>
    </source>
</evidence>
<sequence>MEKHQVLVDKSRCIGCGLCVRDCPVNHLQLRQQKAQTVSDHCIQCGHCVAVCPKQAVSLSGYACAPVEKTKLDRLDPQALLDTLRFRRTIRQFQKREVAPEIMDQIIEAGWLTHTAKNKRDVSFVVLDQQKDRIEQMAVKLFRRIQPAAGLVNSLVREHPIDDHFFFFEAPAVIVILAEDKTNGLLAAQNMEYVAEACGLGVLYSGYFTMAAQASGQIRKALKLQRGQKIAMTLVLGYPAVHYQRSVPRDEPEVTRL</sequence>
<dbReference type="Pfam" id="PF00881">
    <property type="entry name" value="Nitroreductase"/>
    <property type="match status" value="1"/>
</dbReference>
<dbReference type="InterPro" id="IPR017900">
    <property type="entry name" value="4Fe4S_Fe_S_CS"/>
</dbReference>
<protein>
    <submittedName>
        <fullName evidence="7">4Fe-4S dicluster domain-containing protein</fullName>
    </submittedName>
</protein>
<evidence type="ECO:0000313" key="9">
    <source>
        <dbReference type="Proteomes" id="UP000433575"/>
    </source>
</evidence>
<dbReference type="Proteomes" id="UP000480929">
    <property type="component" value="Unassembled WGS sequence"/>
</dbReference>
<dbReference type="GO" id="GO:0046872">
    <property type="term" value="F:metal ion binding"/>
    <property type="evidence" value="ECO:0007669"/>
    <property type="project" value="UniProtKB-KW"/>
</dbReference>
<dbReference type="SUPFAM" id="SSF54862">
    <property type="entry name" value="4Fe-4S ferredoxins"/>
    <property type="match status" value="1"/>
</dbReference>
<comment type="similarity">
    <text evidence="1">Belongs to the nitroreductase family.</text>
</comment>
<evidence type="ECO:0000313" key="8">
    <source>
        <dbReference type="EMBL" id="MSC33951.1"/>
    </source>
</evidence>
<dbReference type="GO" id="GO:0016491">
    <property type="term" value="F:oxidoreductase activity"/>
    <property type="evidence" value="ECO:0007669"/>
    <property type="project" value="UniProtKB-KW"/>
</dbReference>